<protein>
    <submittedName>
        <fullName evidence="1">Uncharacterized protein</fullName>
    </submittedName>
</protein>
<evidence type="ECO:0000313" key="2">
    <source>
        <dbReference type="Proteomes" id="UP000749311"/>
    </source>
</evidence>
<sequence>MTRSPTRRLVWTWYCDRCGRGSEDLAWEQGGLPRPDEMRKRGWYIAPKWGDLCPDCAVKFPGWYRSWDE</sequence>
<accession>A0ABX0SH71</accession>
<evidence type="ECO:0000313" key="1">
    <source>
        <dbReference type="EMBL" id="NIH57301.1"/>
    </source>
</evidence>
<organism evidence="1 2">
    <name type="scientific">Brooklawnia cerclae</name>
    <dbReference type="NCBI Taxonomy" id="349934"/>
    <lineage>
        <taxon>Bacteria</taxon>
        <taxon>Bacillati</taxon>
        <taxon>Actinomycetota</taxon>
        <taxon>Actinomycetes</taxon>
        <taxon>Propionibacteriales</taxon>
        <taxon>Propionibacteriaceae</taxon>
        <taxon>Brooklawnia</taxon>
    </lineage>
</organism>
<comment type="caution">
    <text evidence="1">The sequence shown here is derived from an EMBL/GenBank/DDBJ whole genome shotgun (WGS) entry which is preliminary data.</text>
</comment>
<dbReference type="EMBL" id="JAAMOZ010000001">
    <property type="protein sequence ID" value="NIH57301.1"/>
    <property type="molecule type" value="Genomic_DNA"/>
</dbReference>
<gene>
    <name evidence="1" type="ORF">FB473_001946</name>
</gene>
<reference evidence="1 2" key="1">
    <citation type="submission" date="2020-02" db="EMBL/GenBank/DDBJ databases">
        <title>Sequencing the genomes of 1000 actinobacteria strains.</title>
        <authorList>
            <person name="Klenk H.-P."/>
        </authorList>
    </citation>
    <scope>NUCLEOTIDE SEQUENCE [LARGE SCALE GENOMIC DNA]</scope>
    <source>
        <strain evidence="1 2">DSM 19609</strain>
    </source>
</reference>
<keyword evidence="2" id="KW-1185">Reference proteome</keyword>
<proteinExistence type="predicted"/>
<dbReference type="Proteomes" id="UP000749311">
    <property type="component" value="Unassembled WGS sequence"/>
</dbReference>
<name>A0ABX0SH71_9ACTN</name>